<keyword evidence="3" id="KW-1185">Reference proteome</keyword>
<reference evidence="2 3" key="1">
    <citation type="submission" date="2020-07" db="EMBL/GenBank/DDBJ databases">
        <title>Halosimplex litoreum sp. nov. and Halosimplex rubrum sp. nov., isolated from different salt environments.</title>
        <authorList>
            <person name="Cui H."/>
        </authorList>
    </citation>
    <scope>NUCLEOTIDE SEQUENCE [LARGE SCALE GENOMIC DNA]</scope>
    <source>
        <strain evidence="2 3">R2</strain>
    </source>
</reference>
<keyword evidence="1" id="KW-1133">Transmembrane helix</keyword>
<evidence type="ECO:0000256" key="1">
    <source>
        <dbReference type="SAM" id="Phobius"/>
    </source>
</evidence>
<feature type="transmembrane region" description="Helical" evidence="1">
    <location>
        <begin position="21"/>
        <end position="43"/>
    </location>
</feature>
<sequence length="102" mass="10956">MRRNRGAVKYAGGVATSRVGLVNMYIYGGTVLSLATFVLGLLASGSVEAALNAVMEFYISRVVPWPLDELLLAETLVELAISHAITIGVGLFVATSKWWKNV</sequence>
<dbReference type="EMBL" id="CP058909">
    <property type="protein sequence ID" value="QLH83005.1"/>
    <property type="molecule type" value="Genomic_DNA"/>
</dbReference>
<evidence type="ECO:0000313" key="3">
    <source>
        <dbReference type="Proteomes" id="UP000509346"/>
    </source>
</evidence>
<evidence type="ECO:0000313" key="2">
    <source>
        <dbReference type="EMBL" id="QLH83005.1"/>
    </source>
</evidence>
<dbReference type="GeneID" id="56084089"/>
<dbReference type="AlphaFoldDB" id="A0A7D5PC95"/>
<name>A0A7D5PC95_9EURY</name>
<proteinExistence type="predicted"/>
<keyword evidence="1" id="KW-0472">Membrane</keyword>
<dbReference type="OrthoDB" id="350140at2157"/>
<dbReference type="RefSeq" id="WP_179918063.1">
    <property type="nucleotide sequence ID" value="NZ_CP058909.1"/>
</dbReference>
<organism evidence="2 3">
    <name type="scientific">Halosimplex pelagicum</name>
    <dbReference type="NCBI Taxonomy" id="869886"/>
    <lineage>
        <taxon>Archaea</taxon>
        <taxon>Methanobacteriati</taxon>
        <taxon>Methanobacteriota</taxon>
        <taxon>Stenosarchaea group</taxon>
        <taxon>Halobacteria</taxon>
        <taxon>Halobacteriales</taxon>
        <taxon>Haloarculaceae</taxon>
        <taxon>Halosimplex</taxon>
    </lineage>
</organism>
<feature type="transmembrane region" description="Helical" evidence="1">
    <location>
        <begin position="70"/>
        <end position="94"/>
    </location>
</feature>
<protein>
    <submittedName>
        <fullName evidence="2">Uncharacterized protein</fullName>
    </submittedName>
</protein>
<dbReference type="KEGG" id="hpel:HZS54_15830"/>
<accession>A0A7D5PC95</accession>
<keyword evidence="1" id="KW-0812">Transmembrane</keyword>
<dbReference type="Proteomes" id="UP000509346">
    <property type="component" value="Chromosome"/>
</dbReference>
<gene>
    <name evidence="2" type="ORF">HZS54_15830</name>
</gene>